<dbReference type="Proteomes" id="UP000266643">
    <property type="component" value="Unassembled WGS sequence"/>
</dbReference>
<dbReference type="Proteomes" id="UP000266239">
    <property type="component" value="Unassembled WGS sequence"/>
</dbReference>
<dbReference type="EMBL" id="QUTA01004492">
    <property type="protein sequence ID" value="RHY19548.1"/>
    <property type="molecule type" value="Genomic_DNA"/>
</dbReference>
<dbReference type="Proteomes" id="UP000283543">
    <property type="component" value="Unassembled WGS sequence"/>
</dbReference>
<dbReference type="EMBL" id="QUTF01007298">
    <property type="protein sequence ID" value="RHZ39760.1"/>
    <property type="molecule type" value="Genomic_DNA"/>
</dbReference>
<evidence type="ECO:0000256" key="1">
    <source>
        <dbReference type="SAM" id="MobiDB-lite"/>
    </source>
</evidence>
<dbReference type="EMBL" id="QUTC01002464">
    <property type="protein sequence ID" value="RHY73986.1"/>
    <property type="molecule type" value="Genomic_DNA"/>
</dbReference>
<evidence type="ECO:0000313" key="4">
    <source>
        <dbReference type="EMBL" id="RHY71139.1"/>
    </source>
</evidence>
<evidence type="ECO:0000313" key="3">
    <source>
        <dbReference type="EMBL" id="RHY40169.1"/>
    </source>
</evidence>
<accession>A0A397C669</accession>
<evidence type="ECO:0000313" key="9">
    <source>
        <dbReference type="Proteomes" id="UP000266196"/>
    </source>
</evidence>
<dbReference type="EMBL" id="QUTD01011309">
    <property type="protein sequence ID" value="RHY40169.1"/>
    <property type="molecule type" value="Genomic_DNA"/>
</dbReference>
<dbReference type="AlphaFoldDB" id="A0A397C669"/>
<feature type="region of interest" description="Disordered" evidence="1">
    <location>
        <begin position="66"/>
        <end position="89"/>
    </location>
</feature>
<gene>
    <name evidence="2" type="ORF">DYB25_005397</name>
    <name evidence="7" type="ORF">DYB26_004472</name>
    <name evidence="3" type="ORF">DYB30_014151</name>
    <name evidence="6" type="ORF">DYB31_011731</name>
    <name evidence="4" type="ORF">DYB34_013861</name>
    <name evidence="5" type="ORF">DYB38_013202</name>
</gene>
<reference evidence="8 9" key="1">
    <citation type="submission" date="2018-08" db="EMBL/GenBank/DDBJ databases">
        <title>Aphanomyces genome sequencing and annotation.</title>
        <authorList>
            <person name="Minardi D."/>
            <person name="Oidtmann B."/>
            <person name="Van Der Giezen M."/>
            <person name="Studholme D.J."/>
        </authorList>
    </citation>
    <scope>NUCLEOTIDE SEQUENCE [LARGE SCALE GENOMIC DNA]</scope>
    <source>
        <strain evidence="6 9">197901</strain>
        <strain evidence="3 11">D2</strain>
        <strain evidence="7 13">FDL457</strain>
        <strain evidence="5 8">SA</strain>
        <strain evidence="4 12">Si</strain>
        <strain evidence="2 10">Yx</strain>
    </source>
</reference>
<dbReference type="EMBL" id="QUTE01006612">
    <property type="protein sequence ID" value="RHZ32169.1"/>
    <property type="molecule type" value="Genomic_DNA"/>
</dbReference>
<evidence type="ECO:0000313" key="7">
    <source>
        <dbReference type="EMBL" id="RHZ39760.1"/>
    </source>
</evidence>
<sequence length="89" mass="10226">MEQERLPFMQPGSCDANAVLPPQNQAEMDELRRQSVGRAAMTSSQFNQMTYEQLAQFHVQQVAMSKRMEDESSRQAMTLLKMDTKIRDA</sequence>
<evidence type="ECO:0000313" key="6">
    <source>
        <dbReference type="EMBL" id="RHZ32169.1"/>
    </source>
</evidence>
<dbReference type="Proteomes" id="UP000286510">
    <property type="component" value="Unassembled WGS sequence"/>
</dbReference>
<evidence type="ECO:0000313" key="12">
    <source>
        <dbReference type="Proteomes" id="UP000283543"/>
    </source>
</evidence>
<evidence type="ECO:0000313" key="13">
    <source>
        <dbReference type="Proteomes" id="UP000286510"/>
    </source>
</evidence>
<evidence type="ECO:0000313" key="10">
    <source>
        <dbReference type="Proteomes" id="UP000266239"/>
    </source>
</evidence>
<protein>
    <submittedName>
        <fullName evidence="3">Uncharacterized protein</fullName>
    </submittedName>
</protein>
<evidence type="ECO:0000313" key="5">
    <source>
        <dbReference type="EMBL" id="RHY73986.1"/>
    </source>
</evidence>
<dbReference type="Proteomes" id="UP000266196">
    <property type="component" value="Unassembled WGS sequence"/>
</dbReference>
<dbReference type="Proteomes" id="UP000265716">
    <property type="component" value="Unassembled WGS sequence"/>
</dbReference>
<proteinExistence type="predicted"/>
<name>A0A397C669_APHAT</name>
<evidence type="ECO:0000313" key="2">
    <source>
        <dbReference type="EMBL" id="RHY19548.1"/>
    </source>
</evidence>
<organism evidence="3 11">
    <name type="scientific">Aphanomyces astaci</name>
    <name type="common">Crayfish plague agent</name>
    <dbReference type="NCBI Taxonomy" id="112090"/>
    <lineage>
        <taxon>Eukaryota</taxon>
        <taxon>Sar</taxon>
        <taxon>Stramenopiles</taxon>
        <taxon>Oomycota</taxon>
        <taxon>Saprolegniomycetes</taxon>
        <taxon>Saprolegniales</taxon>
        <taxon>Verrucalvaceae</taxon>
        <taxon>Aphanomyces</taxon>
    </lineage>
</organism>
<dbReference type="EMBL" id="QUTB01002818">
    <property type="protein sequence ID" value="RHY71139.1"/>
    <property type="molecule type" value="Genomic_DNA"/>
</dbReference>
<evidence type="ECO:0000313" key="11">
    <source>
        <dbReference type="Proteomes" id="UP000266643"/>
    </source>
</evidence>
<comment type="caution">
    <text evidence="3">The sequence shown here is derived from an EMBL/GenBank/DDBJ whole genome shotgun (WGS) entry which is preliminary data.</text>
</comment>
<evidence type="ECO:0000313" key="8">
    <source>
        <dbReference type="Proteomes" id="UP000265716"/>
    </source>
</evidence>